<accession>A0A6F9EB41</accession>
<dbReference type="SUPFAM" id="SSF52540">
    <property type="entry name" value="P-loop containing nucleoside triphosphate hydrolases"/>
    <property type="match status" value="1"/>
</dbReference>
<keyword evidence="2" id="KW-0067">ATP-binding</keyword>
<dbReference type="Proteomes" id="UP000502196">
    <property type="component" value="Chromosome"/>
</dbReference>
<dbReference type="InterPro" id="IPR027417">
    <property type="entry name" value="P-loop_NTPase"/>
</dbReference>
<keyword evidence="3" id="KW-0805">Transcription regulation</keyword>
<evidence type="ECO:0000313" key="8">
    <source>
        <dbReference type="Proteomes" id="UP000502196"/>
    </source>
</evidence>
<dbReference type="InterPro" id="IPR003018">
    <property type="entry name" value="GAF"/>
</dbReference>
<dbReference type="PROSITE" id="PS00676">
    <property type="entry name" value="SIGMA54_INTERACT_2"/>
    <property type="match status" value="1"/>
</dbReference>
<dbReference type="GO" id="GO:0043565">
    <property type="term" value="F:sequence-specific DNA binding"/>
    <property type="evidence" value="ECO:0007669"/>
    <property type="project" value="InterPro"/>
</dbReference>
<dbReference type="Pfam" id="PF25601">
    <property type="entry name" value="AAA_lid_14"/>
    <property type="match status" value="1"/>
</dbReference>
<dbReference type="InterPro" id="IPR003593">
    <property type="entry name" value="AAA+_ATPase"/>
</dbReference>
<dbReference type="SUPFAM" id="SSF46689">
    <property type="entry name" value="Homeodomain-like"/>
    <property type="match status" value="1"/>
</dbReference>
<dbReference type="InterPro" id="IPR009057">
    <property type="entry name" value="Homeodomain-like_sf"/>
</dbReference>
<keyword evidence="4" id="KW-0238">DNA-binding</keyword>
<dbReference type="PANTHER" id="PTHR32071:SF81">
    <property type="entry name" value="PROPIONATE CATABOLISM OPERON REGULATORY PROTEIN"/>
    <property type="match status" value="1"/>
</dbReference>
<dbReference type="GO" id="GO:0005524">
    <property type="term" value="F:ATP binding"/>
    <property type="evidence" value="ECO:0007669"/>
    <property type="project" value="UniProtKB-KW"/>
</dbReference>
<keyword evidence="1" id="KW-0547">Nucleotide-binding</keyword>
<evidence type="ECO:0000256" key="3">
    <source>
        <dbReference type="ARBA" id="ARBA00023015"/>
    </source>
</evidence>
<dbReference type="Gene3D" id="1.10.10.60">
    <property type="entry name" value="Homeodomain-like"/>
    <property type="match status" value="1"/>
</dbReference>
<dbReference type="CDD" id="cd00009">
    <property type="entry name" value="AAA"/>
    <property type="match status" value="1"/>
</dbReference>
<evidence type="ECO:0000256" key="5">
    <source>
        <dbReference type="ARBA" id="ARBA00023163"/>
    </source>
</evidence>
<dbReference type="EMBL" id="LR792683">
    <property type="protein sequence ID" value="CAB3394110.1"/>
    <property type="molecule type" value="Genomic_DNA"/>
</dbReference>
<dbReference type="PROSITE" id="PS50045">
    <property type="entry name" value="SIGMA54_INTERACT_4"/>
    <property type="match status" value="1"/>
</dbReference>
<evidence type="ECO:0000256" key="1">
    <source>
        <dbReference type="ARBA" id="ARBA00022741"/>
    </source>
</evidence>
<dbReference type="InterPro" id="IPR002078">
    <property type="entry name" value="Sigma_54_int"/>
</dbReference>
<dbReference type="InterPro" id="IPR025944">
    <property type="entry name" value="Sigma_54_int_dom_CS"/>
</dbReference>
<dbReference type="InterPro" id="IPR002197">
    <property type="entry name" value="HTH_Fis"/>
</dbReference>
<dbReference type="FunFam" id="3.40.50.300:FF:000006">
    <property type="entry name" value="DNA-binding transcriptional regulator NtrC"/>
    <property type="match status" value="1"/>
</dbReference>
<dbReference type="PRINTS" id="PR01590">
    <property type="entry name" value="HTHFIS"/>
</dbReference>
<proteinExistence type="predicted"/>
<dbReference type="Pfam" id="PF01590">
    <property type="entry name" value="GAF"/>
    <property type="match status" value="1"/>
</dbReference>
<keyword evidence="5" id="KW-0804">Transcription</keyword>
<gene>
    <name evidence="7" type="ORF">COOX1_2250</name>
</gene>
<dbReference type="PROSITE" id="PS00675">
    <property type="entry name" value="SIGMA54_INTERACT_1"/>
    <property type="match status" value="1"/>
</dbReference>
<evidence type="ECO:0000313" key="7">
    <source>
        <dbReference type="EMBL" id="CAB3394110.1"/>
    </source>
</evidence>
<name>A0A6F9EB41_9BACL</name>
<dbReference type="InterPro" id="IPR025943">
    <property type="entry name" value="Sigma_54_int_dom_ATP-bd_2"/>
</dbReference>
<dbReference type="Gene3D" id="3.30.450.40">
    <property type="match status" value="1"/>
</dbReference>
<dbReference type="PROSITE" id="PS00688">
    <property type="entry name" value="SIGMA54_INTERACT_3"/>
    <property type="match status" value="1"/>
</dbReference>
<dbReference type="InterPro" id="IPR058031">
    <property type="entry name" value="AAA_lid_NorR"/>
</dbReference>
<dbReference type="Gene3D" id="3.40.50.300">
    <property type="entry name" value="P-loop containing nucleotide triphosphate hydrolases"/>
    <property type="match status" value="1"/>
</dbReference>
<protein>
    <submittedName>
        <fullName evidence="7">GAF modulated sigma54 specific transcriptional regulator, Fis family</fullName>
    </submittedName>
</protein>
<feature type="domain" description="Sigma-54 factor interaction" evidence="6">
    <location>
        <begin position="346"/>
        <end position="576"/>
    </location>
</feature>
<dbReference type="Pfam" id="PF02954">
    <property type="entry name" value="HTH_8"/>
    <property type="match status" value="1"/>
</dbReference>
<organism evidence="7 8">
    <name type="scientific">Kyrpidia spormannii</name>
    <dbReference type="NCBI Taxonomy" id="2055160"/>
    <lineage>
        <taxon>Bacteria</taxon>
        <taxon>Bacillati</taxon>
        <taxon>Bacillota</taxon>
        <taxon>Bacilli</taxon>
        <taxon>Bacillales</taxon>
        <taxon>Alicyclobacillaceae</taxon>
        <taxon>Kyrpidia</taxon>
    </lineage>
</organism>
<evidence type="ECO:0000256" key="2">
    <source>
        <dbReference type="ARBA" id="ARBA00022840"/>
    </source>
</evidence>
<dbReference type="AlphaFoldDB" id="A0A6F9EB41"/>
<evidence type="ECO:0000256" key="4">
    <source>
        <dbReference type="ARBA" id="ARBA00023125"/>
    </source>
</evidence>
<evidence type="ECO:0000259" key="6">
    <source>
        <dbReference type="PROSITE" id="PS50045"/>
    </source>
</evidence>
<sequence>MNTPFSDHQLSTVQTGEQVNRWEAWVKDGILDPKLRKPIKSSWERCKSIGVAFSTDAAPIRMKRAEVQHISSFYREMIEVALPIMRYVQREHGSDQAVVTLSDHTGLLLQVTVDNDDLLKHVKHRHFFEGADWSESGAGTNAVGTAVIEKHLVRVIGAEHYCAGWHEWACSAVPIFEPLTGTLLGVLDITSRRQWYETHNLPLIQWAANRIGQDLHKNAISDAFFGLVQELDKPAFLLNRHLYVTWANAQAMAAGIRSGEQLPAVDGHPALLTGQDHGTYVQEFRLGEGDVRTLLKVIPYRLWGLDLGVLCLMMPTSGGKSTAKSSSKSKAMSPVDWTTHYTMDSIIGRTPLILEAKRLAHKAANLSAPVFLAGESGTGKELFAHAIHASGPRRSGPFVTVNCGTLQRELAASELFGYEEGAFTGAKKHGQRGKFLLADKGTIFLDEIAELPIDCQSLLLRVLEERRVVPVGGTRPIHVDVRVITATHKNLDQEVQSGRFRKDLFYRLSALWIRLPSLRERSEDIPLLVDTFLRQFAKEMGRTSVRLSPEAMQRLTEHSWPGNIRELKNVLQRAVFLCDGNVIEPRHICLAGPFENAPSVDTAKKRRSIHRSLVEQALRESGGNVTEAAQTLGISRATMYRKMKLFNLI</sequence>
<dbReference type="Pfam" id="PF00158">
    <property type="entry name" value="Sigma54_activat"/>
    <property type="match status" value="1"/>
</dbReference>
<dbReference type="GO" id="GO:0006355">
    <property type="term" value="P:regulation of DNA-templated transcription"/>
    <property type="evidence" value="ECO:0007669"/>
    <property type="project" value="InterPro"/>
</dbReference>
<dbReference type="Gene3D" id="1.10.8.60">
    <property type="match status" value="1"/>
</dbReference>
<dbReference type="InterPro" id="IPR029016">
    <property type="entry name" value="GAF-like_dom_sf"/>
</dbReference>
<dbReference type="InterPro" id="IPR025662">
    <property type="entry name" value="Sigma_54_int_dom_ATP-bd_1"/>
</dbReference>
<dbReference type="SMART" id="SM00382">
    <property type="entry name" value="AAA"/>
    <property type="match status" value="1"/>
</dbReference>
<dbReference type="RefSeq" id="WP_170085888.1">
    <property type="nucleotide sequence ID" value="NZ_CP047972.1"/>
</dbReference>
<reference evidence="7 8" key="1">
    <citation type="submission" date="2020-04" db="EMBL/GenBank/DDBJ databases">
        <authorList>
            <person name="Hogendoorn C."/>
        </authorList>
    </citation>
    <scope>NUCLEOTIDE SEQUENCE [LARGE SCALE GENOMIC DNA]</scope>
    <source>
        <strain evidence="7">COOX1</strain>
    </source>
</reference>
<dbReference type="PANTHER" id="PTHR32071">
    <property type="entry name" value="TRANSCRIPTIONAL REGULATORY PROTEIN"/>
    <property type="match status" value="1"/>
</dbReference>